<sequence>MTVEVDRVSHKDAVRRHHVNARIRVLNSDHLAPITRLRRVDAGRGDIATEQIGGVSPDEGHTEGPLVAVAVVAAFRGGGAEHRRVEVADAVGGRGRRPGKTVLPVRQGVPDDEIQGSLGARVRGKGGEEGAAVAAIEHEPAREVAAGGAAGGGVDGDETGGVWSVSIHDAEEADDGRRPVDRAVAATEGGVGKDATPALAGEGGAEEARGLVRREAEEDLADEVVRQLR</sequence>
<reference evidence="2" key="2">
    <citation type="journal article" date="2015" name="Data Brief">
        <title>Shoot transcriptome of the giant reed, Arundo donax.</title>
        <authorList>
            <person name="Barrero R.A."/>
            <person name="Guerrero F.D."/>
            <person name="Moolhuijzen P."/>
            <person name="Goolsby J.A."/>
            <person name="Tidwell J."/>
            <person name="Bellgard S.E."/>
            <person name="Bellgard M.I."/>
        </authorList>
    </citation>
    <scope>NUCLEOTIDE SEQUENCE</scope>
    <source>
        <tissue evidence="2">Shoot tissue taken approximately 20 cm above the soil surface</tissue>
    </source>
</reference>
<reference evidence="2" key="1">
    <citation type="submission" date="2014-09" db="EMBL/GenBank/DDBJ databases">
        <authorList>
            <person name="Magalhaes I.L.F."/>
            <person name="Oliveira U."/>
            <person name="Santos F.R."/>
            <person name="Vidigal T.H.D.A."/>
            <person name="Brescovit A.D."/>
            <person name="Santos A.J."/>
        </authorList>
    </citation>
    <scope>NUCLEOTIDE SEQUENCE</scope>
    <source>
        <tissue evidence="2">Shoot tissue taken approximately 20 cm above the soil surface</tissue>
    </source>
</reference>
<accession>A0A0A8YD33</accession>
<evidence type="ECO:0000313" key="2">
    <source>
        <dbReference type="EMBL" id="JAD23490.1"/>
    </source>
</evidence>
<evidence type="ECO:0000256" key="1">
    <source>
        <dbReference type="SAM" id="MobiDB-lite"/>
    </source>
</evidence>
<protein>
    <submittedName>
        <fullName evidence="2">Uncharacterized protein</fullName>
    </submittedName>
</protein>
<organism evidence="2">
    <name type="scientific">Arundo donax</name>
    <name type="common">Giant reed</name>
    <name type="synonym">Donax arundinaceus</name>
    <dbReference type="NCBI Taxonomy" id="35708"/>
    <lineage>
        <taxon>Eukaryota</taxon>
        <taxon>Viridiplantae</taxon>
        <taxon>Streptophyta</taxon>
        <taxon>Embryophyta</taxon>
        <taxon>Tracheophyta</taxon>
        <taxon>Spermatophyta</taxon>
        <taxon>Magnoliopsida</taxon>
        <taxon>Liliopsida</taxon>
        <taxon>Poales</taxon>
        <taxon>Poaceae</taxon>
        <taxon>PACMAD clade</taxon>
        <taxon>Arundinoideae</taxon>
        <taxon>Arundineae</taxon>
        <taxon>Arundo</taxon>
    </lineage>
</organism>
<dbReference type="EMBL" id="GBRH01274405">
    <property type="protein sequence ID" value="JAD23490.1"/>
    <property type="molecule type" value="Transcribed_RNA"/>
</dbReference>
<dbReference type="AlphaFoldDB" id="A0A0A8YD33"/>
<feature type="region of interest" description="Disordered" evidence="1">
    <location>
        <begin position="186"/>
        <end position="214"/>
    </location>
</feature>
<name>A0A0A8YD33_ARUDO</name>
<proteinExistence type="predicted"/>